<sequence length="81" mass="9530">MKLMITLEAARRNAGYTLKEAAPLFHIHEQTLAAYENDSSDVPFSFIRMIPNVYHFPTNNIFFGKKYEFIRTIRMEKEEVS</sequence>
<proteinExistence type="predicted"/>
<dbReference type="EMBL" id="JBHUMQ010000057">
    <property type="protein sequence ID" value="MFD2696108.1"/>
    <property type="molecule type" value="Genomic_DNA"/>
</dbReference>
<evidence type="ECO:0000313" key="3">
    <source>
        <dbReference type="Proteomes" id="UP001597399"/>
    </source>
</evidence>
<evidence type="ECO:0000259" key="1">
    <source>
        <dbReference type="PROSITE" id="PS50943"/>
    </source>
</evidence>
<dbReference type="Proteomes" id="UP001597399">
    <property type="component" value="Unassembled WGS sequence"/>
</dbReference>
<protein>
    <submittedName>
        <fullName evidence="2">Helix-turn-helix domain-containing protein</fullName>
    </submittedName>
</protein>
<gene>
    <name evidence="2" type="ORF">ACFSUE_21105</name>
</gene>
<keyword evidence="3" id="KW-1185">Reference proteome</keyword>
<dbReference type="SUPFAM" id="SSF47413">
    <property type="entry name" value="lambda repressor-like DNA-binding domains"/>
    <property type="match status" value="1"/>
</dbReference>
<feature type="domain" description="HTH cro/C1-type" evidence="1">
    <location>
        <begin position="7"/>
        <end position="61"/>
    </location>
</feature>
<organism evidence="2 3">
    <name type="scientific">Sporolactobacillus shoreicorticis</name>
    <dbReference type="NCBI Taxonomy" id="1923877"/>
    <lineage>
        <taxon>Bacteria</taxon>
        <taxon>Bacillati</taxon>
        <taxon>Bacillota</taxon>
        <taxon>Bacilli</taxon>
        <taxon>Bacillales</taxon>
        <taxon>Sporolactobacillaceae</taxon>
        <taxon>Sporolactobacillus</taxon>
    </lineage>
</organism>
<dbReference type="Gene3D" id="1.10.260.40">
    <property type="entry name" value="lambda repressor-like DNA-binding domains"/>
    <property type="match status" value="1"/>
</dbReference>
<evidence type="ECO:0000313" key="2">
    <source>
        <dbReference type="EMBL" id="MFD2696108.1"/>
    </source>
</evidence>
<reference evidence="3" key="1">
    <citation type="journal article" date="2019" name="Int. J. Syst. Evol. Microbiol.">
        <title>The Global Catalogue of Microorganisms (GCM) 10K type strain sequencing project: providing services to taxonomists for standard genome sequencing and annotation.</title>
        <authorList>
            <consortium name="The Broad Institute Genomics Platform"/>
            <consortium name="The Broad Institute Genome Sequencing Center for Infectious Disease"/>
            <person name="Wu L."/>
            <person name="Ma J."/>
        </authorList>
    </citation>
    <scope>NUCLEOTIDE SEQUENCE [LARGE SCALE GENOMIC DNA]</scope>
    <source>
        <strain evidence="3">TISTR 2466</strain>
    </source>
</reference>
<dbReference type="Pfam" id="PF01381">
    <property type="entry name" value="HTH_3"/>
    <property type="match status" value="1"/>
</dbReference>
<dbReference type="RefSeq" id="WP_253061876.1">
    <property type="nucleotide sequence ID" value="NZ_JAMXWM010000010.1"/>
</dbReference>
<name>A0ABW5S8M0_9BACL</name>
<accession>A0ABW5S8M0</accession>
<dbReference type="InterPro" id="IPR010982">
    <property type="entry name" value="Lambda_DNA-bd_dom_sf"/>
</dbReference>
<dbReference type="PROSITE" id="PS50943">
    <property type="entry name" value="HTH_CROC1"/>
    <property type="match status" value="1"/>
</dbReference>
<comment type="caution">
    <text evidence="2">The sequence shown here is derived from an EMBL/GenBank/DDBJ whole genome shotgun (WGS) entry which is preliminary data.</text>
</comment>
<dbReference type="InterPro" id="IPR001387">
    <property type="entry name" value="Cro/C1-type_HTH"/>
</dbReference>